<dbReference type="PROSITE" id="PS00211">
    <property type="entry name" value="ABC_TRANSPORTER_1"/>
    <property type="match status" value="1"/>
</dbReference>
<comment type="catalytic activity">
    <reaction evidence="6">
        <text>a polar amino acid(out) + ATP + H2O = a polar amino acid(in) + ADP + phosphate + H(+)</text>
        <dbReference type="Rhea" id="RHEA:14673"/>
        <dbReference type="ChEBI" id="CHEBI:15377"/>
        <dbReference type="ChEBI" id="CHEBI:15378"/>
        <dbReference type="ChEBI" id="CHEBI:30616"/>
        <dbReference type="ChEBI" id="CHEBI:43474"/>
        <dbReference type="ChEBI" id="CHEBI:62031"/>
        <dbReference type="ChEBI" id="CHEBI:456216"/>
        <dbReference type="EC" id="7.4.2.1"/>
    </reaction>
    <physiologicalReaction direction="left-to-right" evidence="6">
        <dbReference type="Rhea" id="RHEA:14674"/>
    </physiologicalReaction>
</comment>
<dbReference type="PANTHER" id="PTHR43166:SF4">
    <property type="entry name" value="PHOSPHONATES IMPORT ATP-BINDING PROTEIN PHNC"/>
    <property type="match status" value="1"/>
</dbReference>
<evidence type="ECO:0000256" key="4">
    <source>
        <dbReference type="ARBA" id="ARBA00022840"/>
    </source>
</evidence>
<dbReference type="GO" id="GO:0005524">
    <property type="term" value="F:ATP binding"/>
    <property type="evidence" value="ECO:0007669"/>
    <property type="project" value="UniProtKB-KW"/>
</dbReference>
<keyword evidence="3" id="KW-0547">Nucleotide-binding</keyword>
<dbReference type="CDD" id="cd03262">
    <property type="entry name" value="ABC_HisP_GlnQ"/>
    <property type="match status" value="1"/>
</dbReference>
<accession>A0A369NYD1</accession>
<evidence type="ECO:0000256" key="6">
    <source>
        <dbReference type="ARBA" id="ARBA00047624"/>
    </source>
</evidence>
<dbReference type="Pfam" id="PF00005">
    <property type="entry name" value="ABC_tran"/>
    <property type="match status" value="1"/>
</dbReference>
<dbReference type="EC" id="7.4.2.1" evidence="5"/>
<evidence type="ECO:0000256" key="5">
    <source>
        <dbReference type="ARBA" id="ARBA00038850"/>
    </source>
</evidence>
<dbReference type="SUPFAM" id="SSF52540">
    <property type="entry name" value="P-loop containing nucleoside triphosphate hydrolases"/>
    <property type="match status" value="1"/>
</dbReference>
<gene>
    <name evidence="8" type="primary">glnQ</name>
    <name evidence="8" type="ORF">C1850_09175</name>
</gene>
<dbReference type="PIRSF" id="PIRSF039085">
    <property type="entry name" value="ABC_ATPase_HisP"/>
    <property type="match status" value="1"/>
</dbReference>
<dbReference type="GO" id="GO:0015426">
    <property type="term" value="F:ATPase-coupled polar amino acid-transporter activity"/>
    <property type="evidence" value="ECO:0007669"/>
    <property type="project" value="UniProtKB-EC"/>
</dbReference>
<dbReference type="InterPro" id="IPR050086">
    <property type="entry name" value="MetN_ABC_transporter-like"/>
</dbReference>
<dbReference type="PROSITE" id="PS50893">
    <property type="entry name" value="ABC_TRANSPORTER_2"/>
    <property type="match status" value="1"/>
</dbReference>
<name>A0A369NYD1_9ACTN</name>
<dbReference type="Gene3D" id="3.40.50.300">
    <property type="entry name" value="P-loop containing nucleotide triphosphate hydrolases"/>
    <property type="match status" value="1"/>
</dbReference>
<reference evidence="8 9" key="1">
    <citation type="journal article" date="2018" name="Elife">
        <title>Discovery and characterization of a prevalent human gut bacterial enzyme sufficient for the inactivation of a family of plant toxins.</title>
        <authorList>
            <person name="Koppel N."/>
            <person name="Bisanz J.E."/>
            <person name="Pandelia M.E."/>
            <person name="Turnbaugh P.J."/>
            <person name="Balskus E.P."/>
        </authorList>
    </citation>
    <scope>NUCLEOTIDE SEQUENCE [LARGE SCALE GENOMIC DNA]</scope>
    <source>
        <strain evidence="8 9">OB21 GAM 11</strain>
    </source>
</reference>
<dbReference type="InterPro" id="IPR030679">
    <property type="entry name" value="ABC_ATPase_HisP-typ"/>
</dbReference>
<dbReference type="PANTHER" id="PTHR43166">
    <property type="entry name" value="AMINO ACID IMPORT ATP-BINDING PROTEIN"/>
    <property type="match status" value="1"/>
</dbReference>
<evidence type="ECO:0000256" key="2">
    <source>
        <dbReference type="ARBA" id="ARBA00022448"/>
    </source>
</evidence>
<keyword evidence="4 8" id="KW-0067">ATP-binding</keyword>
<dbReference type="InterPro" id="IPR027417">
    <property type="entry name" value="P-loop_NTPase"/>
</dbReference>
<dbReference type="InterPro" id="IPR017871">
    <property type="entry name" value="ABC_transporter-like_CS"/>
</dbReference>
<organism evidence="8 9">
    <name type="scientific">Adlercreutzia equolifaciens subsp. celatus</name>
    <dbReference type="NCBI Taxonomy" id="394340"/>
    <lineage>
        <taxon>Bacteria</taxon>
        <taxon>Bacillati</taxon>
        <taxon>Actinomycetota</taxon>
        <taxon>Coriobacteriia</taxon>
        <taxon>Eggerthellales</taxon>
        <taxon>Eggerthellaceae</taxon>
        <taxon>Adlercreutzia</taxon>
    </lineage>
</organism>
<dbReference type="RefSeq" id="WP_022740236.1">
    <property type="nucleotide sequence ID" value="NZ_PPUT01000025.1"/>
</dbReference>
<dbReference type="InterPro" id="IPR003439">
    <property type="entry name" value="ABC_transporter-like_ATP-bd"/>
</dbReference>
<dbReference type="FunFam" id="3.40.50.300:FF:000020">
    <property type="entry name" value="Amino acid ABC transporter ATP-binding component"/>
    <property type="match status" value="1"/>
</dbReference>
<evidence type="ECO:0000313" key="9">
    <source>
        <dbReference type="Proteomes" id="UP000253805"/>
    </source>
</evidence>
<dbReference type="GO" id="GO:0016887">
    <property type="term" value="F:ATP hydrolysis activity"/>
    <property type="evidence" value="ECO:0007669"/>
    <property type="project" value="InterPro"/>
</dbReference>
<dbReference type="Proteomes" id="UP000253805">
    <property type="component" value="Unassembled WGS sequence"/>
</dbReference>
<dbReference type="GeneID" id="62677966"/>
<sequence length="243" mass="26437">MEPLISARDLKKNFGKVEALKGVSLDVAEGEKVVVIGPSGSGKSVLIRSINGLERPDSGELTVNGIDMMAKKVDTRKLASEVAMVFQGYNLYPHKTVLENVTFAPIKVLKVPKAEAEEAGRAYLERVGLSSKLDKYPDQLSGGQQQRVAIARALNMHPKIMLLDEPTSALDPEMVNEVLDVIKSLAETNMTIVMVTHEMGLARDAADKVVFMENGLVVDEGTPAYLFGPDSNERVQAFLSKIL</sequence>
<feature type="domain" description="ABC transporter" evidence="7">
    <location>
        <begin position="5"/>
        <end position="239"/>
    </location>
</feature>
<protein>
    <recommendedName>
        <fullName evidence="5">ABC-type polar-amino-acid transporter</fullName>
        <ecNumber evidence="5">7.4.2.1</ecNumber>
    </recommendedName>
</protein>
<comment type="caution">
    <text evidence="8">The sequence shown here is derived from an EMBL/GenBank/DDBJ whole genome shotgun (WGS) entry which is preliminary data.</text>
</comment>
<evidence type="ECO:0000313" key="8">
    <source>
        <dbReference type="EMBL" id="RDC42790.1"/>
    </source>
</evidence>
<dbReference type="SMART" id="SM00382">
    <property type="entry name" value="AAA"/>
    <property type="match status" value="1"/>
</dbReference>
<dbReference type="InterPro" id="IPR003593">
    <property type="entry name" value="AAA+_ATPase"/>
</dbReference>
<evidence type="ECO:0000256" key="1">
    <source>
        <dbReference type="ARBA" id="ARBA00005417"/>
    </source>
</evidence>
<proteinExistence type="inferred from homology"/>
<dbReference type="AlphaFoldDB" id="A0A369NYD1"/>
<evidence type="ECO:0000259" key="7">
    <source>
        <dbReference type="PROSITE" id="PS50893"/>
    </source>
</evidence>
<keyword evidence="2" id="KW-0813">Transport</keyword>
<comment type="similarity">
    <text evidence="1">Belongs to the ABC transporter superfamily.</text>
</comment>
<dbReference type="EMBL" id="PPUT01000025">
    <property type="protein sequence ID" value="RDC42790.1"/>
    <property type="molecule type" value="Genomic_DNA"/>
</dbReference>
<evidence type="ECO:0000256" key="3">
    <source>
        <dbReference type="ARBA" id="ARBA00022741"/>
    </source>
</evidence>